<gene>
    <name evidence="2" type="ORF">CYLTODRAFT_415143</name>
</gene>
<evidence type="ECO:0000313" key="3">
    <source>
        <dbReference type="Proteomes" id="UP000054007"/>
    </source>
</evidence>
<dbReference type="AlphaFoldDB" id="A0A0D7AVH7"/>
<dbReference type="Proteomes" id="UP000054007">
    <property type="component" value="Unassembled WGS sequence"/>
</dbReference>
<organism evidence="2 3">
    <name type="scientific">Cylindrobasidium torrendii FP15055 ss-10</name>
    <dbReference type="NCBI Taxonomy" id="1314674"/>
    <lineage>
        <taxon>Eukaryota</taxon>
        <taxon>Fungi</taxon>
        <taxon>Dikarya</taxon>
        <taxon>Basidiomycota</taxon>
        <taxon>Agaricomycotina</taxon>
        <taxon>Agaricomycetes</taxon>
        <taxon>Agaricomycetidae</taxon>
        <taxon>Agaricales</taxon>
        <taxon>Marasmiineae</taxon>
        <taxon>Physalacriaceae</taxon>
        <taxon>Cylindrobasidium</taxon>
    </lineage>
</organism>
<evidence type="ECO:0000313" key="2">
    <source>
        <dbReference type="EMBL" id="KIY61859.1"/>
    </source>
</evidence>
<keyword evidence="3" id="KW-1185">Reference proteome</keyword>
<name>A0A0D7AVH7_9AGAR</name>
<keyword evidence="1" id="KW-0732">Signal</keyword>
<sequence>MATLIFCPFVLWGLFEQTCTYYGACQCPTPPFFQVIAPRGARLGKSDDLSIAPHFLLFLEVLWSPPVLVVLRLQRAFQDEGEIAQADAEVYEDAWKTLQDRRQRRLAIWVNVFRISLGEPFNHCNVVVHSAPGGLARSATSHDHAIIPSSAAVHGVIKLGH</sequence>
<protein>
    <recommendedName>
        <fullName evidence="4">Secreted protein</fullName>
    </recommendedName>
</protein>
<proteinExistence type="predicted"/>
<evidence type="ECO:0000256" key="1">
    <source>
        <dbReference type="SAM" id="SignalP"/>
    </source>
</evidence>
<evidence type="ECO:0008006" key="4">
    <source>
        <dbReference type="Google" id="ProtNLM"/>
    </source>
</evidence>
<reference evidence="2 3" key="1">
    <citation type="journal article" date="2015" name="Fungal Genet. Biol.">
        <title>Evolution of novel wood decay mechanisms in Agaricales revealed by the genome sequences of Fistulina hepatica and Cylindrobasidium torrendii.</title>
        <authorList>
            <person name="Floudas D."/>
            <person name="Held B.W."/>
            <person name="Riley R."/>
            <person name="Nagy L.G."/>
            <person name="Koehler G."/>
            <person name="Ransdell A.S."/>
            <person name="Younus H."/>
            <person name="Chow J."/>
            <person name="Chiniquy J."/>
            <person name="Lipzen A."/>
            <person name="Tritt A."/>
            <person name="Sun H."/>
            <person name="Haridas S."/>
            <person name="LaButti K."/>
            <person name="Ohm R.A."/>
            <person name="Kues U."/>
            <person name="Blanchette R.A."/>
            <person name="Grigoriev I.V."/>
            <person name="Minto R.E."/>
            <person name="Hibbett D.S."/>
        </authorList>
    </citation>
    <scope>NUCLEOTIDE SEQUENCE [LARGE SCALE GENOMIC DNA]</scope>
    <source>
        <strain evidence="2 3">FP15055 ss-10</strain>
    </source>
</reference>
<dbReference type="EMBL" id="KN880859">
    <property type="protein sequence ID" value="KIY61859.1"/>
    <property type="molecule type" value="Genomic_DNA"/>
</dbReference>
<accession>A0A0D7AVH7</accession>
<feature type="chain" id="PRO_5002316417" description="Secreted protein" evidence="1">
    <location>
        <begin position="21"/>
        <end position="161"/>
    </location>
</feature>
<feature type="signal peptide" evidence="1">
    <location>
        <begin position="1"/>
        <end position="20"/>
    </location>
</feature>